<evidence type="ECO:0000256" key="1">
    <source>
        <dbReference type="SAM" id="SignalP"/>
    </source>
</evidence>
<sequence length="402" mass="43411" precursor="true">MGARSTRRIFQRIALWCGAATLSTPGVAATVLFAEDFNSIPLLTSPTYGVANAYSLDPPPGWDVASPLPPGGIPEWRGWSFARKTFWQNVGAATGDRAGREFFKRGDGTVAVADPDLWNSPGVGQSGDPANRLGFFNSFLTTPVIDLDPRLPNEKRIVLGFDSSWLGVECCDDGAYLDPSLRFRNNQTAIIRVRIDGDEPIELLRWESAPFRDANGFPTDQPISVTGAPNTPNPYYRAFDLNERHFVDLTGLLPGLAQASDGSLALAGAASGGGVQIEFGVEDAGDDGWWAIDNVELASYATVLGDMNLSGDLDVGDYDAFALGMLDTNAYRYEFFGEFPVTNGSLDSVFDFDDIPWFMSIMEGVGAPATAYAQAFFAIPEPSAATLALFATLFTLRTRRHG</sequence>
<evidence type="ECO:0008006" key="4">
    <source>
        <dbReference type="Google" id="ProtNLM"/>
    </source>
</evidence>
<accession>A0A5C6AMK5</accession>
<evidence type="ECO:0000313" key="2">
    <source>
        <dbReference type="EMBL" id="TWU00356.1"/>
    </source>
</evidence>
<reference evidence="2 3" key="1">
    <citation type="submission" date="2019-02" db="EMBL/GenBank/DDBJ databases">
        <title>Deep-cultivation of Planctomycetes and their phenomic and genomic characterization uncovers novel biology.</title>
        <authorList>
            <person name="Wiegand S."/>
            <person name="Jogler M."/>
            <person name="Boedeker C."/>
            <person name="Pinto D."/>
            <person name="Vollmers J."/>
            <person name="Rivas-Marin E."/>
            <person name="Kohn T."/>
            <person name="Peeters S.H."/>
            <person name="Heuer A."/>
            <person name="Rast P."/>
            <person name="Oberbeckmann S."/>
            <person name="Bunk B."/>
            <person name="Jeske O."/>
            <person name="Meyerdierks A."/>
            <person name="Storesund J.E."/>
            <person name="Kallscheuer N."/>
            <person name="Luecker S."/>
            <person name="Lage O.M."/>
            <person name="Pohl T."/>
            <person name="Merkel B.J."/>
            <person name="Hornburger P."/>
            <person name="Mueller R.-W."/>
            <person name="Bruemmer F."/>
            <person name="Labrenz M."/>
            <person name="Spormann A.M."/>
            <person name="Op Den Camp H."/>
            <person name="Overmann J."/>
            <person name="Amann R."/>
            <person name="Jetten M.S.M."/>
            <person name="Mascher T."/>
            <person name="Medema M.H."/>
            <person name="Devos D.P."/>
            <person name="Kaster A.-K."/>
            <person name="Ovreas L."/>
            <person name="Rohde M."/>
            <person name="Galperin M.Y."/>
            <person name="Jogler C."/>
        </authorList>
    </citation>
    <scope>NUCLEOTIDE SEQUENCE [LARGE SCALE GENOMIC DNA]</scope>
    <source>
        <strain evidence="2 3">Pla108</strain>
    </source>
</reference>
<dbReference type="Proteomes" id="UP000317421">
    <property type="component" value="Unassembled WGS sequence"/>
</dbReference>
<protein>
    <recommendedName>
        <fullName evidence="4">PEP-CTERM protein-sorting domain-containing protein</fullName>
    </recommendedName>
</protein>
<gene>
    <name evidence="2" type="ORF">Pla108_13050</name>
</gene>
<dbReference type="RefSeq" id="WP_146444037.1">
    <property type="nucleotide sequence ID" value="NZ_SJPR01000001.1"/>
</dbReference>
<name>A0A5C6AMK5_9BACT</name>
<comment type="caution">
    <text evidence="2">The sequence shown here is derived from an EMBL/GenBank/DDBJ whole genome shotgun (WGS) entry which is preliminary data.</text>
</comment>
<keyword evidence="1" id="KW-0732">Signal</keyword>
<feature type="signal peptide" evidence="1">
    <location>
        <begin position="1"/>
        <end position="28"/>
    </location>
</feature>
<evidence type="ECO:0000313" key="3">
    <source>
        <dbReference type="Proteomes" id="UP000317421"/>
    </source>
</evidence>
<organism evidence="2 3">
    <name type="scientific">Botrimarina colliarenosi</name>
    <dbReference type="NCBI Taxonomy" id="2528001"/>
    <lineage>
        <taxon>Bacteria</taxon>
        <taxon>Pseudomonadati</taxon>
        <taxon>Planctomycetota</taxon>
        <taxon>Planctomycetia</taxon>
        <taxon>Pirellulales</taxon>
        <taxon>Lacipirellulaceae</taxon>
        <taxon>Botrimarina</taxon>
    </lineage>
</organism>
<feature type="chain" id="PRO_5022887310" description="PEP-CTERM protein-sorting domain-containing protein" evidence="1">
    <location>
        <begin position="29"/>
        <end position="402"/>
    </location>
</feature>
<dbReference type="OrthoDB" id="1956004at2"/>
<dbReference type="AlphaFoldDB" id="A0A5C6AMK5"/>
<proteinExistence type="predicted"/>
<dbReference type="EMBL" id="SJPR01000001">
    <property type="protein sequence ID" value="TWU00356.1"/>
    <property type="molecule type" value="Genomic_DNA"/>
</dbReference>
<keyword evidence="3" id="KW-1185">Reference proteome</keyword>